<dbReference type="PANTHER" id="PTHR31741">
    <property type="entry name" value="OS02G0726500 PROTEIN-RELATED"/>
    <property type="match status" value="1"/>
</dbReference>
<dbReference type="GO" id="GO:0016020">
    <property type="term" value="C:membrane"/>
    <property type="evidence" value="ECO:0007669"/>
    <property type="project" value="UniProtKB-SubCell"/>
</dbReference>
<evidence type="ECO:0000256" key="9">
    <source>
        <dbReference type="ARBA" id="ARBA00023253"/>
    </source>
</evidence>
<keyword evidence="6" id="KW-1133">Transmembrane helix</keyword>
<keyword evidence="9" id="KW-0294">Fucose metabolism</keyword>
<sequence>MVNKGVLPTHHSTSNGKSKEWLHQEVELKSLAGQLKVGKVKPPVPLPRARLHVWFLRASTSIFLWTCLIQLTAFRELWQPNCFILASNNFIPPLLCGSSSNSLTCYITSDLMHFHRVNSASSLLFNWSVHFQFMLPPTWGSVLRMGRLQTNGYLMVSCNGGLNQMRAAICDMVAVSKHMNVTLVIPELDKTSFWANTWASHAEAALSSKLSCPAVYSSYRGARSKVGSNSSWKGPFVVLHLHYEMDMLAFSGCTHGCTEEEADELTRMRYAYPWWKEKVIVSEQKRKDGLCPLTPEETALILRALGYD</sequence>
<comment type="caution">
    <text evidence="12">The sequence shown here is derived from an EMBL/GenBank/DDBJ whole genome shotgun (WGS) entry which is preliminary data.</text>
</comment>
<keyword evidence="13" id="KW-1185">Reference proteome</keyword>
<evidence type="ECO:0000256" key="6">
    <source>
        <dbReference type="ARBA" id="ARBA00022989"/>
    </source>
</evidence>
<evidence type="ECO:0000256" key="11">
    <source>
        <dbReference type="ARBA" id="ARBA00030350"/>
    </source>
</evidence>
<keyword evidence="7" id="KW-0472">Membrane</keyword>
<proteinExistence type="inferred from homology"/>
<evidence type="ECO:0000256" key="5">
    <source>
        <dbReference type="ARBA" id="ARBA00022692"/>
    </source>
</evidence>
<keyword evidence="3" id="KW-0328">Glycosyltransferase</keyword>
<dbReference type="EMBL" id="JBJQOH010000008">
    <property type="protein sequence ID" value="KAL3675927.1"/>
    <property type="molecule type" value="Genomic_DNA"/>
</dbReference>
<dbReference type="GO" id="GO:0016757">
    <property type="term" value="F:glycosyltransferase activity"/>
    <property type="evidence" value="ECO:0007669"/>
    <property type="project" value="UniProtKB-KW"/>
</dbReference>
<evidence type="ECO:0000256" key="4">
    <source>
        <dbReference type="ARBA" id="ARBA00022679"/>
    </source>
</evidence>
<dbReference type="Pfam" id="PF10250">
    <property type="entry name" value="O-FucT"/>
    <property type="match status" value="2"/>
</dbReference>
<evidence type="ECO:0000256" key="7">
    <source>
        <dbReference type="ARBA" id="ARBA00023136"/>
    </source>
</evidence>
<dbReference type="GO" id="GO:0006004">
    <property type="term" value="P:fucose metabolic process"/>
    <property type="evidence" value="ECO:0007669"/>
    <property type="project" value="UniProtKB-KW"/>
</dbReference>
<keyword evidence="8" id="KW-0325">Glycoprotein</keyword>
<accession>A0ABD3GBG5</accession>
<dbReference type="InterPro" id="IPR019378">
    <property type="entry name" value="GDP-Fuc_O-FucTrfase"/>
</dbReference>
<reference evidence="12 13" key="1">
    <citation type="submission" date="2024-09" db="EMBL/GenBank/DDBJ databases">
        <title>Chromosome-scale assembly of Riccia sorocarpa.</title>
        <authorList>
            <person name="Paukszto L."/>
        </authorList>
    </citation>
    <scope>NUCLEOTIDE SEQUENCE [LARGE SCALE GENOMIC DNA]</scope>
    <source>
        <strain evidence="12">LP-2024</strain>
        <tissue evidence="12">Aerial parts of the thallus</tissue>
    </source>
</reference>
<evidence type="ECO:0000256" key="1">
    <source>
        <dbReference type="ARBA" id="ARBA00004370"/>
    </source>
</evidence>
<evidence type="ECO:0000256" key="10">
    <source>
        <dbReference type="ARBA" id="ARBA00023277"/>
    </source>
</evidence>
<dbReference type="Proteomes" id="UP001633002">
    <property type="component" value="Unassembled WGS sequence"/>
</dbReference>
<gene>
    <name evidence="12" type="ORF">R1sor_025875</name>
</gene>
<keyword evidence="5" id="KW-0812">Transmembrane</keyword>
<evidence type="ECO:0000256" key="2">
    <source>
        <dbReference type="ARBA" id="ARBA00007737"/>
    </source>
</evidence>
<comment type="similarity">
    <text evidence="2">Belongs to the glycosyltransferase GT106 family.</text>
</comment>
<dbReference type="AlphaFoldDB" id="A0ABD3GBG5"/>
<name>A0ABD3GBG5_9MARC</name>
<evidence type="ECO:0000256" key="3">
    <source>
        <dbReference type="ARBA" id="ARBA00022676"/>
    </source>
</evidence>
<evidence type="ECO:0000313" key="12">
    <source>
        <dbReference type="EMBL" id="KAL3675927.1"/>
    </source>
</evidence>
<organism evidence="12 13">
    <name type="scientific">Riccia sorocarpa</name>
    <dbReference type="NCBI Taxonomy" id="122646"/>
    <lineage>
        <taxon>Eukaryota</taxon>
        <taxon>Viridiplantae</taxon>
        <taxon>Streptophyta</taxon>
        <taxon>Embryophyta</taxon>
        <taxon>Marchantiophyta</taxon>
        <taxon>Marchantiopsida</taxon>
        <taxon>Marchantiidae</taxon>
        <taxon>Marchantiales</taxon>
        <taxon>Ricciaceae</taxon>
        <taxon>Riccia</taxon>
    </lineage>
</organism>
<evidence type="ECO:0000313" key="13">
    <source>
        <dbReference type="Proteomes" id="UP001633002"/>
    </source>
</evidence>
<keyword evidence="4" id="KW-0808">Transferase</keyword>
<comment type="subcellular location">
    <subcellularLocation>
        <location evidence="1">Membrane</location>
    </subcellularLocation>
</comment>
<protein>
    <recommendedName>
        <fullName evidence="11">O-fucosyltransferase family protein</fullName>
    </recommendedName>
</protein>
<evidence type="ECO:0000256" key="8">
    <source>
        <dbReference type="ARBA" id="ARBA00023180"/>
    </source>
</evidence>
<keyword evidence="10" id="KW-0119">Carbohydrate metabolism</keyword>
<dbReference type="PANTHER" id="PTHR31741:SF3">
    <property type="entry name" value="O-FUCOSYLTRANSFERASE FAMILY PROTEIN"/>
    <property type="match status" value="1"/>
</dbReference>